<comment type="caution">
    <text evidence="7">The sequence shown here is derived from an EMBL/GenBank/DDBJ whole genome shotgun (WGS) entry which is preliminary data.</text>
</comment>
<evidence type="ECO:0000256" key="4">
    <source>
        <dbReference type="ARBA" id="ARBA00023242"/>
    </source>
</evidence>
<gene>
    <name evidence="7" type="ORF">QR680_007634</name>
</gene>
<dbReference type="GO" id="GO:0033204">
    <property type="term" value="F:ribonuclease P RNA binding"/>
    <property type="evidence" value="ECO:0007669"/>
    <property type="project" value="InterPro"/>
</dbReference>
<dbReference type="PIRSF" id="PIRSF023803">
    <property type="entry name" value="Ribonuclease_P_prd"/>
    <property type="match status" value="1"/>
</dbReference>
<reference evidence="7" key="1">
    <citation type="submission" date="2023-06" db="EMBL/GenBank/DDBJ databases">
        <title>Genomic analysis of the entomopathogenic nematode Steinernema hermaphroditum.</title>
        <authorList>
            <person name="Schwarz E.M."/>
            <person name="Heppert J.K."/>
            <person name="Baniya A."/>
            <person name="Schwartz H.T."/>
            <person name="Tan C.-H."/>
            <person name="Antoshechkin I."/>
            <person name="Sternberg P.W."/>
            <person name="Goodrich-Blair H."/>
            <person name="Dillman A.R."/>
        </authorList>
    </citation>
    <scope>NUCLEOTIDE SEQUENCE</scope>
    <source>
        <strain evidence="7">PS9179</strain>
        <tissue evidence="7">Whole animal</tissue>
    </source>
</reference>
<evidence type="ECO:0000256" key="3">
    <source>
        <dbReference type="ARBA" id="ARBA00022694"/>
    </source>
</evidence>
<evidence type="ECO:0000256" key="5">
    <source>
        <dbReference type="ARBA" id="ARBA00044198"/>
    </source>
</evidence>
<dbReference type="Proteomes" id="UP001175271">
    <property type="component" value="Unassembled WGS sequence"/>
</dbReference>
<comment type="similarity">
    <text evidence="1 6">Belongs to the eukaryotic/archaeal RNase P protein component 2 family.</text>
</comment>
<evidence type="ECO:0000313" key="8">
    <source>
        <dbReference type="Proteomes" id="UP001175271"/>
    </source>
</evidence>
<accession>A0AA39IFZ8</accession>
<organism evidence="7 8">
    <name type="scientific">Steinernema hermaphroditum</name>
    <dbReference type="NCBI Taxonomy" id="289476"/>
    <lineage>
        <taxon>Eukaryota</taxon>
        <taxon>Metazoa</taxon>
        <taxon>Ecdysozoa</taxon>
        <taxon>Nematoda</taxon>
        <taxon>Chromadorea</taxon>
        <taxon>Rhabditida</taxon>
        <taxon>Tylenchina</taxon>
        <taxon>Panagrolaimomorpha</taxon>
        <taxon>Strongyloidoidea</taxon>
        <taxon>Steinernematidae</taxon>
        <taxon>Steinernema</taxon>
    </lineage>
</organism>
<keyword evidence="4 6" id="KW-0539">Nucleus</keyword>
<comment type="function">
    <text evidence="6">Component of ribonuclease P, a protein complex that generates mature tRNA molecules by cleaving their 5'-ends.</text>
</comment>
<dbReference type="GO" id="GO:0001682">
    <property type="term" value="P:tRNA 5'-leader removal"/>
    <property type="evidence" value="ECO:0007669"/>
    <property type="project" value="InterPro"/>
</dbReference>
<dbReference type="Pfam" id="PF01900">
    <property type="entry name" value="RNase_P_Rpp14"/>
    <property type="match status" value="1"/>
</dbReference>
<dbReference type="InterPro" id="IPR038085">
    <property type="entry name" value="Rnp2-like_sf"/>
</dbReference>
<dbReference type="InterPro" id="IPR002759">
    <property type="entry name" value="Pop5/Rpp14/Rnp2-like"/>
</dbReference>
<evidence type="ECO:0000256" key="1">
    <source>
        <dbReference type="ARBA" id="ARBA00010800"/>
    </source>
</evidence>
<protein>
    <recommendedName>
        <fullName evidence="5 6">Ribonuclease P/MRP protein subunit POP5</fullName>
    </recommendedName>
</protein>
<dbReference type="SUPFAM" id="SSF160350">
    <property type="entry name" value="Rnp2-like"/>
    <property type="match status" value="1"/>
</dbReference>
<dbReference type="GO" id="GO:0005730">
    <property type="term" value="C:nucleolus"/>
    <property type="evidence" value="ECO:0007669"/>
    <property type="project" value="UniProtKB-SubCell"/>
</dbReference>
<proteinExistence type="inferred from homology"/>
<evidence type="ECO:0000313" key="7">
    <source>
        <dbReference type="EMBL" id="KAK0422549.1"/>
    </source>
</evidence>
<dbReference type="PANTHER" id="PTHR48414">
    <property type="entry name" value="POP5 HOMOLOG, RIBONUCLEASE P_MRP SUBUNIT"/>
    <property type="match status" value="1"/>
</dbReference>
<dbReference type="PANTHER" id="PTHR48414:SF1">
    <property type="entry name" value="POP5 HOMOLOG, RIBONUCLEASE P_MRP SUBUNIT"/>
    <property type="match status" value="1"/>
</dbReference>
<name>A0AA39IFZ8_9BILA</name>
<dbReference type="InterPro" id="IPR016819">
    <property type="entry name" value="RNase_P/MRP_POP5"/>
</dbReference>
<dbReference type="AlphaFoldDB" id="A0AA39IFZ8"/>
<sequence>MVKFKTRYLLLELVFDTERRGTITESDIYNAILNQVQNLHGDLGVGTVRSTIVLKVVDVATNIIVLRVGAESADYVTSAIPFVVCIGGSGAVLMTHFIGSSIRSCEKRLLELNRDALHAKLASAKTLQEKRFIQEAICATTGNSASKEQQRANLCLSAMFGPKDA</sequence>
<dbReference type="GO" id="GO:0030677">
    <property type="term" value="C:ribonuclease P complex"/>
    <property type="evidence" value="ECO:0007669"/>
    <property type="project" value="InterPro"/>
</dbReference>
<comment type="subcellular location">
    <subcellularLocation>
        <location evidence="6">Nucleus</location>
        <location evidence="6">Nucleolus</location>
    </subcellularLocation>
</comment>
<dbReference type="Gene3D" id="3.30.70.3250">
    <property type="entry name" value="Ribonuclease P, Pop5 subunit"/>
    <property type="match status" value="1"/>
</dbReference>
<keyword evidence="3 6" id="KW-0819">tRNA processing</keyword>
<keyword evidence="2" id="KW-0698">rRNA processing</keyword>
<evidence type="ECO:0000256" key="6">
    <source>
        <dbReference type="PIRNR" id="PIRNR023803"/>
    </source>
</evidence>
<evidence type="ECO:0000256" key="2">
    <source>
        <dbReference type="ARBA" id="ARBA00022552"/>
    </source>
</evidence>
<dbReference type="GO" id="GO:0006364">
    <property type="term" value="P:rRNA processing"/>
    <property type="evidence" value="ECO:0007669"/>
    <property type="project" value="UniProtKB-KW"/>
</dbReference>
<dbReference type="EMBL" id="JAUCMV010000001">
    <property type="protein sequence ID" value="KAK0422549.1"/>
    <property type="molecule type" value="Genomic_DNA"/>
</dbReference>
<keyword evidence="8" id="KW-1185">Reference proteome</keyword>